<protein>
    <submittedName>
        <fullName evidence="2">Uncharacterized protein</fullName>
    </submittedName>
</protein>
<dbReference type="Proteomes" id="UP001378592">
    <property type="component" value="Unassembled WGS sequence"/>
</dbReference>
<accession>A0AAN9V8V7</accession>
<evidence type="ECO:0000313" key="3">
    <source>
        <dbReference type="Proteomes" id="UP001378592"/>
    </source>
</evidence>
<sequence length="177" mass="18530">MDLKRVLGSTNLLADRTSDVSARRALKRVPGSTNLRAGRTSSDELSFDMDSSFEELLASFSLRSRGARPRRRCSGVGHRCASVPALPRDLSPALRRPSARPGASGAGRRLLRVRSAPSLSVDSRRDSSKSGSEEVLAVVGLASDTLATAGVTAAEVAESQNSPHPPSEAGPSGSAQH</sequence>
<reference evidence="2 3" key="1">
    <citation type="submission" date="2024-03" db="EMBL/GenBank/DDBJ databases">
        <title>The genome assembly and annotation of the cricket Gryllus longicercus Weissman &amp; Gray.</title>
        <authorList>
            <person name="Szrajer S."/>
            <person name="Gray D."/>
            <person name="Ylla G."/>
        </authorList>
    </citation>
    <scope>NUCLEOTIDE SEQUENCE [LARGE SCALE GENOMIC DNA]</scope>
    <source>
        <strain evidence="2">DAG 2021-001</strain>
        <tissue evidence="2">Whole body minus gut</tissue>
    </source>
</reference>
<name>A0AAN9V8V7_9ORTH</name>
<feature type="compositionally biased region" description="Basic and acidic residues" evidence="1">
    <location>
        <begin position="122"/>
        <end position="132"/>
    </location>
</feature>
<dbReference type="EMBL" id="JAZDUA010000361">
    <property type="protein sequence ID" value="KAK7793789.1"/>
    <property type="molecule type" value="Genomic_DNA"/>
</dbReference>
<evidence type="ECO:0000313" key="2">
    <source>
        <dbReference type="EMBL" id="KAK7793789.1"/>
    </source>
</evidence>
<keyword evidence="3" id="KW-1185">Reference proteome</keyword>
<dbReference type="AlphaFoldDB" id="A0AAN9V8V7"/>
<feature type="region of interest" description="Disordered" evidence="1">
    <location>
        <begin position="71"/>
        <end position="134"/>
    </location>
</feature>
<proteinExistence type="predicted"/>
<comment type="caution">
    <text evidence="2">The sequence shown here is derived from an EMBL/GenBank/DDBJ whole genome shotgun (WGS) entry which is preliminary data.</text>
</comment>
<organism evidence="2 3">
    <name type="scientific">Gryllus longicercus</name>
    <dbReference type="NCBI Taxonomy" id="2509291"/>
    <lineage>
        <taxon>Eukaryota</taxon>
        <taxon>Metazoa</taxon>
        <taxon>Ecdysozoa</taxon>
        <taxon>Arthropoda</taxon>
        <taxon>Hexapoda</taxon>
        <taxon>Insecta</taxon>
        <taxon>Pterygota</taxon>
        <taxon>Neoptera</taxon>
        <taxon>Polyneoptera</taxon>
        <taxon>Orthoptera</taxon>
        <taxon>Ensifera</taxon>
        <taxon>Gryllidea</taxon>
        <taxon>Grylloidea</taxon>
        <taxon>Gryllidae</taxon>
        <taxon>Gryllinae</taxon>
        <taxon>Gryllus</taxon>
    </lineage>
</organism>
<evidence type="ECO:0000256" key="1">
    <source>
        <dbReference type="SAM" id="MobiDB-lite"/>
    </source>
</evidence>
<gene>
    <name evidence="2" type="ORF">R5R35_013044</name>
</gene>
<feature type="region of interest" description="Disordered" evidence="1">
    <location>
        <begin position="152"/>
        <end position="177"/>
    </location>
</feature>